<feature type="compositionally biased region" description="Basic and acidic residues" evidence="1">
    <location>
        <begin position="1"/>
        <end position="24"/>
    </location>
</feature>
<protein>
    <submittedName>
        <fullName evidence="2">Uncharacterized protein</fullName>
    </submittedName>
</protein>
<dbReference type="EMBL" id="BOOC01000033">
    <property type="protein sequence ID" value="GIH42797.1"/>
    <property type="molecule type" value="Genomic_DNA"/>
</dbReference>
<sequence>MTAEGRALHSLHDQGQHRLGDRGHRLGHVVGGEHHGVLDPQGAAAVSGESHDPAAEFVQVAHDSSEPRFWADAHHDPGKLERIVQWSERNDLGGHAVPPLQWDASGDRFAGSHIP</sequence>
<feature type="region of interest" description="Disordered" evidence="1">
    <location>
        <begin position="1"/>
        <end position="51"/>
    </location>
</feature>
<accession>A0ABQ4G6T6</accession>
<organism evidence="2 3">
    <name type="scientific">Microbispora corallina</name>
    <dbReference type="NCBI Taxonomy" id="83302"/>
    <lineage>
        <taxon>Bacteria</taxon>
        <taxon>Bacillati</taxon>
        <taxon>Actinomycetota</taxon>
        <taxon>Actinomycetes</taxon>
        <taxon>Streptosporangiales</taxon>
        <taxon>Streptosporangiaceae</taxon>
        <taxon>Microbispora</taxon>
    </lineage>
</organism>
<comment type="caution">
    <text evidence="2">The sequence shown here is derived from an EMBL/GenBank/DDBJ whole genome shotgun (WGS) entry which is preliminary data.</text>
</comment>
<proteinExistence type="predicted"/>
<reference evidence="2 3" key="1">
    <citation type="submission" date="2021-01" db="EMBL/GenBank/DDBJ databases">
        <title>Whole genome shotgun sequence of Microbispora corallina NBRC 16416.</title>
        <authorList>
            <person name="Komaki H."/>
            <person name="Tamura T."/>
        </authorList>
    </citation>
    <scope>NUCLEOTIDE SEQUENCE [LARGE SCALE GENOMIC DNA]</scope>
    <source>
        <strain evidence="2 3">NBRC 16416</strain>
    </source>
</reference>
<evidence type="ECO:0000313" key="3">
    <source>
        <dbReference type="Proteomes" id="UP000603904"/>
    </source>
</evidence>
<evidence type="ECO:0000313" key="2">
    <source>
        <dbReference type="EMBL" id="GIH42797.1"/>
    </source>
</evidence>
<evidence type="ECO:0000256" key="1">
    <source>
        <dbReference type="SAM" id="MobiDB-lite"/>
    </source>
</evidence>
<dbReference type="Proteomes" id="UP000603904">
    <property type="component" value="Unassembled WGS sequence"/>
</dbReference>
<name>A0ABQ4G6T6_9ACTN</name>
<keyword evidence="3" id="KW-1185">Reference proteome</keyword>
<feature type="region of interest" description="Disordered" evidence="1">
    <location>
        <begin position="91"/>
        <end position="115"/>
    </location>
</feature>
<gene>
    <name evidence="2" type="ORF">Mco01_57970</name>
</gene>